<dbReference type="PANTHER" id="PTHR33392">
    <property type="entry name" value="POLYISOPRENYL-TEICHOIC ACID--PEPTIDOGLYCAN TEICHOIC ACID TRANSFERASE TAGU"/>
    <property type="match status" value="1"/>
</dbReference>
<feature type="transmembrane region" description="Helical" evidence="3">
    <location>
        <begin position="120"/>
        <end position="144"/>
    </location>
</feature>
<dbReference type="Pfam" id="PF03816">
    <property type="entry name" value="LytR_cpsA_psr"/>
    <property type="match status" value="1"/>
</dbReference>
<protein>
    <submittedName>
        <fullName evidence="5">LytR family transcriptional regulator</fullName>
    </submittedName>
</protein>
<keyword evidence="3" id="KW-1133">Transmembrane helix</keyword>
<accession>A0A371P8B7</accession>
<dbReference type="AlphaFoldDB" id="A0A371P8B7"/>
<dbReference type="NCBIfam" id="TIGR00350">
    <property type="entry name" value="lytR_cpsA_psr"/>
    <property type="match status" value="1"/>
</dbReference>
<comment type="caution">
    <text evidence="5">The sequence shown here is derived from an EMBL/GenBank/DDBJ whole genome shotgun (WGS) entry which is preliminary data.</text>
</comment>
<dbReference type="EMBL" id="QUBR01000001">
    <property type="protein sequence ID" value="REK72171.1"/>
    <property type="molecule type" value="Genomic_DNA"/>
</dbReference>
<dbReference type="OrthoDB" id="3573673at2"/>
<feature type="compositionally biased region" description="Low complexity" evidence="2">
    <location>
        <begin position="446"/>
        <end position="463"/>
    </location>
</feature>
<feature type="domain" description="Cell envelope-related transcriptional attenuator" evidence="4">
    <location>
        <begin position="190"/>
        <end position="364"/>
    </location>
</feature>
<evidence type="ECO:0000256" key="3">
    <source>
        <dbReference type="SAM" id="Phobius"/>
    </source>
</evidence>
<keyword evidence="3" id="KW-0472">Membrane</keyword>
<dbReference type="PANTHER" id="PTHR33392:SF6">
    <property type="entry name" value="POLYISOPRENYL-TEICHOIC ACID--PEPTIDOGLYCAN TEICHOIC ACID TRANSFERASE TAGU"/>
    <property type="match status" value="1"/>
</dbReference>
<evidence type="ECO:0000256" key="2">
    <source>
        <dbReference type="SAM" id="MobiDB-lite"/>
    </source>
</evidence>
<keyword evidence="6" id="KW-1185">Reference proteome</keyword>
<evidence type="ECO:0000256" key="1">
    <source>
        <dbReference type="ARBA" id="ARBA00006068"/>
    </source>
</evidence>
<dbReference type="Proteomes" id="UP000265581">
    <property type="component" value="Unassembled WGS sequence"/>
</dbReference>
<dbReference type="InterPro" id="IPR050922">
    <property type="entry name" value="LytR/CpsA/Psr_CW_biosynth"/>
</dbReference>
<comment type="similarity">
    <text evidence="1">Belongs to the LytR/CpsA/Psr (LCP) family.</text>
</comment>
<proteinExistence type="inferred from homology"/>
<dbReference type="InterPro" id="IPR004474">
    <property type="entry name" value="LytR_CpsA_psr"/>
</dbReference>
<name>A0A371P8B7_9ACTN</name>
<evidence type="ECO:0000313" key="6">
    <source>
        <dbReference type="Proteomes" id="UP000265581"/>
    </source>
</evidence>
<evidence type="ECO:0000313" key="5">
    <source>
        <dbReference type="EMBL" id="REK72171.1"/>
    </source>
</evidence>
<sequence length="492" mass="53061">MTHRATLLGRGYQDRHLDSPRVRFRRVLTLCLMTMVVPGSAQVALGKRAIGWTAIVGWLAAIGGAAYVFATFRSDRARVLGWFTDPDVLLGTRVAMVVLVLLWLVLFVDAWRLGSPVRLTFARAAVVTIVNLAIIGSVAGSTAFASQLIQVQRSVVQEVFPETKTSEPLAGRFNILLLGSDAREDRTGIRPDSMTVLSIDADTGKSVMVSLPRNLENVPFRKDSPLAKVYPYGYNCGDECLLNAVHTMAQDRKDLYPDSKDPGLDGTIDAIEGATDLTINYYIMVNLNGFKGLVDAVGGVEMDVKSRIAMFGHDDAYKNVYIEPGQQKLNGQKALWYARSRVQSDDYARMGRQKCLMAAMADQLSPAKVLTNATKIASSGKQLLSTNIPQSELGRFADLALKARGKQIRTVSIVPPQFNTQTPDFDAIHAAIKTAINESEGDAKKPAAGAASSGAPSATTSTPTTPPPTTPTTQSPTEGRAANNAEDLQTAC</sequence>
<dbReference type="RefSeq" id="WP_119702305.1">
    <property type="nucleotide sequence ID" value="NZ_JBHSOI010000001.1"/>
</dbReference>
<evidence type="ECO:0000259" key="4">
    <source>
        <dbReference type="Pfam" id="PF03816"/>
    </source>
</evidence>
<keyword evidence="3" id="KW-0812">Transmembrane</keyword>
<feature type="region of interest" description="Disordered" evidence="2">
    <location>
        <begin position="439"/>
        <end position="492"/>
    </location>
</feature>
<dbReference type="Gene3D" id="3.40.630.190">
    <property type="entry name" value="LCP protein"/>
    <property type="match status" value="1"/>
</dbReference>
<feature type="transmembrane region" description="Helical" evidence="3">
    <location>
        <begin position="90"/>
        <end position="108"/>
    </location>
</feature>
<organism evidence="5 6">
    <name type="scientific">Aeromicrobium endophyticum</name>
    <dbReference type="NCBI Taxonomy" id="2292704"/>
    <lineage>
        <taxon>Bacteria</taxon>
        <taxon>Bacillati</taxon>
        <taxon>Actinomycetota</taxon>
        <taxon>Actinomycetes</taxon>
        <taxon>Propionibacteriales</taxon>
        <taxon>Nocardioidaceae</taxon>
        <taxon>Aeromicrobium</taxon>
    </lineage>
</organism>
<reference evidence="5 6" key="1">
    <citation type="submission" date="2018-08" db="EMBL/GenBank/DDBJ databases">
        <title>Aeromicrobium sp. M2KJ-4, whole genome shotgun sequence.</title>
        <authorList>
            <person name="Tuo L."/>
        </authorList>
    </citation>
    <scope>NUCLEOTIDE SEQUENCE [LARGE SCALE GENOMIC DNA]</scope>
    <source>
        <strain evidence="5 6">M2KJ-4</strain>
    </source>
</reference>
<feature type="transmembrane region" description="Helical" evidence="3">
    <location>
        <begin position="52"/>
        <end position="70"/>
    </location>
</feature>
<gene>
    <name evidence="5" type="ORF">DX116_00530</name>
</gene>